<comment type="pathway">
    <text evidence="1">Biopolymer metabolism; poly-(R)-3-hydroxybutanoate biosynthesis.</text>
</comment>
<gene>
    <name evidence="4" type="primary">phaE</name>
    <name evidence="4" type="ordered locus">Ngar_c20670</name>
</gene>
<dbReference type="InParanoid" id="K0IIU2"/>
<organism evidence="4 5">
    <name type="scientific">Nitrososphaera gargensis (strain Ga9.2)</name>
    <dbReference type="NCBI Taxonomy" id="1237085"/>
    <lineage>
        <taxon>Archaea</taxon>
        <taxon>Nitrososphaerota</taxon>
        <taxon>Nitrososphaeria</taxon>
        <taxon>Nitrososphaerales</taxon>
        <taxon>Nitrososphaeraceae</taxon>
        <taxon>Nitrososphaera</taxon>
    </lineage>
</organism>
<dbReference type="GeneID" id="13795930"/>
<evidence type="ECO:0000256" key="2">
    <source>
        <dbReference type="ARBA" id="ARBA00019066"/>
    </source>
</evidence>
<dbReference type="Pfam" id="PF09712">
    <property type="entry name" value="PHA_synth_III_E"/>
    <property type="match status" value="1"/>
</dbReference>
<evidence type="ECO:0000313" key="4">
    <source>
        <dbReference type="EMBL" id="AFU58998.1"/>
    </source>
</evidence>
<proteinExistence type="predicted"/>
<evidence type="ECO:0000256" key="3">
    <source>
        <dbReference type="ARBA" id="ARBA00022752"/>
    </source>
</evidence>
<dbReference type="GO" id="GO:0042619">
    <property type="term" value="P:poly-hydroxybutyrate biosynthetic process"/>
    <property type="evidence" value="ECO:0007669"/>
    <property type="project" value="UniProtKB-KW"/>
</dbReference>
<keyword evidence="5" id="KW-1185">Reference proteome</keyword>
<reference evidence="4 5" key="1">
    <citation type="journal article" date="2012" name="Environ. Microbiol.">
        <title>The genome of the ammonia-oxidizing Candidatus Nitrososphaera gargensis: insights into metabolic versatility and environmental adaptations.</title>
        <authorList>
            <person name="Spang A."/>
            <person name="Poehlein A."/>
            <person name="Offre P."/>
            <person name="Zumbragel S."/>
            <person name="Haider S."/>
            <person name="Rychlik N."/>
            <person name="Nowka B."/>
            <person name="Schmeisser C."/>
            <person name="Lebedeva E.V."/>
            <person name="Rattei T."/>
            <person name="Bohm C."/>
            <person name="Schmid M."/>
            <person name="Galushko A."/>
            <person name="Hatzenpichler R."/>
            <person name="Weinmaier T."/>
            <person name="Daniel R."/>
            <person name="Schleper C."/>
            <person name="Spieck E."/>
            <person name="Streit W."/>
            <person name="Wagner M."/>
        </authorList>
    </citation>
    <scope>NUCLEOTIDE SEQUENCE [LARGE SCALE GENOMIC DNA]</scope>
    <source>
        <strain evidence="5">Ga9.2</strain>
    </source>
</reference>
<keyword evidence="3" id="KW-0583">PHB biosynthesis</keyword>
<dbReference type="KEGG" id="nga:Ngar_c20670"/>
<dbReference type="RefSeq" id="WP_015019533.1">
    <property type="nucleotide sequence ID" value="NC_018719.1"/>
</dbReference>
<dbReference type="Proteomes" id="UP000008037">
    <property type="component" value="Chromosome"/>
</dbReference>
<dbReference type="EMBL" id="CP002408">
    <property type="protein sequence ID" value="AFU58998.1"/>
    <property type="molecule type" value="Genomic_DNA"/>
</dbReference>
<evidence type="ECO:0000313" key="5">
    <source>
        <dbReference type="Proteomes" id="UP000008037"/>
    </source>
</evidence>
<dbReference type="UniPathway" id="UPA00917"/>
<dbReference type="AlphaFoldDB" id="K0IIU2"/>
<accession>K0IIU2</accession>
<evidence type="ECO:0000256" key="1">
    <source>
        <dbReference type="ARBA" id="ARBA00004683"/>
    </source>
</evidence>
<protein>
    <recommendedName>
        <fullName evidence="2">Poly(3-hydroxyalkanoate) polymerase subunit PhaE</fullName>
    </recommendedName>
</protein>
<dbReference type="InterPro" id="IPR010123">
    <property type="entry name" value="PHA_synth_III_E"/>
</dbReference>
<dbReference type="HOGENOM" id="CLU_1472030_0_0_2"/>
<sequence>MAENNNKDLQGFTQEQMNKMFSFWTDVMKLPTIGPMYAFSKDVSSYANDFVTLGRVMAELKTNMDSYWSLLSTTFTRAMKETMERAPKQLISKDDFENYRRAAIEAFEDAFTDLFASPEFSSVYGKLFSSQLDVSRAIQGIAEKNSKTLNLPTRSEVDEILKDIAELKRSVRDLKRSLEIRNGQARATT</sequence>
<name>K0IIU2_NITGG</name>
<dbReference type="STRING" id="1237085.Ngar_c20670"/>